<comment type="caution">
    <text evidence="1">The sequence shown here is derived from an EMBL/GenBank/DDBJ whole genome shotgun (WGS) entry which is preliminary data.</text>
</comment>
<dbReference type="EMBL" id="BGPR01017754">
    <property type="protein sequence ID" value="GBN77207.1"/>
    <property type="molecule type" value="Genomic_DNA"/>
</dbReference>
<keyword evidence="2" id="KW-1185">Reference proteome</keyword>
<gene>
    <name evidence="1" type="ORF">AVEN_151299_1</name>
</gene>
<evidence type="ECO:0000313" key="1">
    <source>
        <dbReference type="EMBL" id="GBN77207.1"/>
    </source>
</evidence>
<dbReference type="Proteomes" id="UP000499080">
    <property type="component" value="Unassembled WGS sequence"/>
</dbReference>
<accession>A0A4Y2RN20</accession>
<dbReference type="AlphaFoldDB" id="A0A4Y2RN20"/>
<name>A0A4Y2RN20_ARAVE</name>
<reference evidence="1 2" key="1">
    <citation type="journal article" date="2019" name="Sci. Rep.">
        <title>Orb-weaving spider Araneus ventricosus genome elucidates the spidroin gene catalogue.</title>
        <authorList>
            <person name="Kono N."/>
            <person name="Nakamura H."/>
            <person name="Ohtoshi R."/>
            <person name="Moran D.A.P."/>
            <person name="Shinohara A."/>
            <person name="Yoshida Y."/>
            <person name="Fujiwara M."/>
            <person name="Mori M."/>
            <person name="Tomita M."/>
            <person name="Arakawa K."/>
        </authorList>
    </citation>
    <scope>NUCLEOTIDE SEQUENCE [LARGE SCALE GENOMIC DNA]</scope>
</reference>
<protein>
    <submittedName>
        <fullName evidence="1">Uncharacterized protein</fullName>
    </submittedName>
</protein>
<sequence length="223" mass="24951">MQAMGYWKFGCMWVGREARDAKENRVSSICESGSFSLRLNIQDNSTPLKWSLHVTPFIRPFISVNYSRPLHGNQIYPLPDILICSVNVSLDYTQSLLSTYFHPAGFPHPRSGSTHSKCCGVGRVEYSMGKSTSFMSNFTIQARICRGTTPFVWHEVIVNGQPERVVGEDDVQSIFSILTICFEATRNLFCDRLHIFISGQVTMTTSEITPNAPVFPVTPTGNA</sequence>
<organism evidence="1 2">
    <name type="scientific">Araneus ventricosus</name>
    <name type="common">Orbweaver spider</name>
    <name type="synonym">Epeira ventricosa</name>
    <dbReference type="NCBI Taxonomy" id="182803"/>
    <lineage>
        <taxon>Eukaryota</taxon>
        <taxon>Metazoa</taxon>
        <taxon>Ecdysozoa</taxon>
        <taxon>Arthropoda</taxon>
        <taxon>Chelicerata</taxon>
        <taxon>Arachnida</taxon>
        <taxon>Araneae</taxon>
        <taxon>Araneomorphae</taxon>
        <taxon>Entelegynae</taxon>
        <taxon>Araneoidea</taxon>
        <taxon>Araneidae</taxon>
        <taxon>Araneus</taxon>
    </lineage>
</organism>
<evidence type="ECO:0000313" key="2">
    <source>
        <dbReference type="Proteomes" id="UP000499080"/>
    </source>
</evidence>
<proteinExistence type="predicted"/>